<evidence type="ECO:0000256" key="1">
    <source>
        <dbReference type="SAM" id="Phobius"/>
    </source>
</evidence>
<organism evidence="2 3">
    <name type="scientific">Trichormus variabilis NIES-23</name>
    <dbReference type="NCBI Taxonomy" id="1973479"/>
    <lineage>
        <taxon>Bacteria</taxon>
        <taxon>Bacillati</taxon>
        <taxon>Cyanobacteriota</taxon>
        <taxon>Cyanophyceae</taxon>
        <taxon>Nostocales</taxon>
        <taxon>Nostocaceae</taxon>
        <taxon>Trichormus</taxon>
    </lineage>
</organism>
<keyword evidence="1" id="KW-0472">Membrane</keyword>
<dbReference type="EMBL" id="AP018216">
    <property type="protein sequence ID" value="BAY70136.1"/>
    <property type="molecule type" value="Genomic_DNA"/>
</dbReference>
<keyword evidence="1" id="KW-0812">Transmembrane</keyword>
<dbReference type="Proteomes" id="UP000217507">
    <property type="component" value="Chromosome"/>
</dbReference>
<accession>A0A1Z4KME7</accession>
<dbReference type="InterPro" id="IPR012340">
    <property type="entry name" value="NA-bd_OB-fold"/>
</dbReference>
<evidence type="ECO:0000313" key="2">
    <source>
        <dbReference type="EMBL" id="BAY70136.1"/>
    </source>
</evidence>
<dbReference type="Gene3D" id="2.40.50.140">
    <property type="entry name" value="Nucleic acid-binding proteins"/>
    <property type="match status" value="1"/>
</dbReference>
<sequence>MNNPILATASVVIAFGIIVGVFIVGLIYIQRRRQAVDSLIRINNVVGCFGIVEVPINQNSPGKVRINLKGSLVDFVAFTDEIHQFNQGDSVVIVRIKGNKVWVVNV</sequence>
<reference evidence="2 3" key="1">
    <citation type="submission" date="2017-06" db="EMBL/GenBank/DDBJ databases">
        <title>Genome sequencing of cyanobaciteial culture collection at National Institute for Environmental Studies (NIES).</title>
        <authorList>
            <person name="Hirose Y."/>
            <person name="Shimura Y."/>
            <person name="Fujisawa T."/>
            <person name="Nakamura Y."/>
            <person name="Kawachi M."/>
        </authorList>
    </citation>
    <scope>NUCLEOTIDE SEQUENCE [LARGE SCALE GENOMIC DNA]</scope>
    <source>
        <strain evidence="2 3">NIES-23</strain>
    </source>
</reference>
<name>A0A1Z4KME7_ANAVA</name>
<dbReference type="AlphaFoldDB" id="A0A1Z4KME7"/>
<proteinExistence type="predicted"/>
<feature type="transmembrane region" description="Helical" evidence="1">
    <location>
        <begin position="6"/>
        <end position="29"/>
    </location>
</feature>
<gene>
    <name evidence="2" type="ORF">NIES23_29360</name>
</gene>
<protein>
    <submittedName>
        <fullName evidence="2">Uncharacterized protein</fullName>
    </submittedName>
</protein>
<keyword evidence="1" id="KW-1133">Transmembrane helix</keyword>
<evidence type="ECO:0000313" key="3">
    <source>
        <dbReference type="Proteomes" id="UP000217507"/>
    </source>
</evidence>